<organism evidence="6 7">
    <name type="scientific">Saxophila tyrrhenica</name>
    <dbReference type="NCBI Taxonomy" id="1690608"/>
    <lineage>
        <taxon>Eukaryota</taxon>
        <taxon>Fungi</taxon>
        <taxon>Dikarya</taxon>
        <taxon>Ascomycota</taxon>
        <taxon>Pezizomycotina</taxon>
        <taxon>Dothideomycetes</taxon>
        <taxon>Dothideomycetidae</taxon>
        <taxon>Mycosphaerellales</taxon>
        <taxon>Extremaceae</taxon>
        <taxon>Saxophila</taxon>
    </lineage>
</organism>
<dbReference type="GO" id="GO:0032259">
    <property type="term" value="P:methylation"/>
    <property type="evidence" value="ECO:0007669"/>
    <property type="project" value="UniProtKB-KW"/>
</dbReference>
<dbReference type="GO" id="GO:0008171">
    <property type="term" value="F:O-methyltransferase activity"/>
    <property type="evidence" value="ECO:0007669"/>
    <property type="project" value="InterPro"/>
</dbReference>
<evidence type="ECO:0000256" key="4">
    <source>
        <dbReference type="PIRSR" id="PIRSR005739-1"/>
    </source>
</evidence>
<evidence type="ECO:0000313" key="7">
    <source>
        <dbReference type="Proteomes" id="UP001337655"/>
    </source>
</evidence>
<dbReference type="Proteomes" id="UP001337655">
    <property type="component" value="Unassembled WGS sequence"/>
</dbReference>
<dbReference type="Gene3D" id="1.10.10.10">
    <property type="entry name" value="Winged helix-like DNA-binding domain superfamily/Winged helix DNA-binding domain"/>
    <property type="match status" value="1"/>
</dbReference>
<protein>
    <recommendedName>
        <fullName evidence="5">O-methyltransferase C-terminal domain-containing protein</fullName>
    </recommendedName>
</protein>
<dbReference type="InterPro" id="IPR029063">
    <property type="entry name" value="SAM-dependent_MTases_sf"/>
</dbReference>
<dbReference type="SUPFAM" id="SSF46785">
    <property type="entry name" value="Winged helix' DNA-binding domain"/>
    <property type="match status" value="1"/>
</dbReference>
<accession>A0AAV9PP37</accession>
<dbReference type="PIRSF" id="PIRSF005739">
    <property type="entry name" value="O-mtase"/>
    <property type="match status" value="1"/>
</dbReference>
<feature type="domain" description="O-methyltransferase C-terminal" evidence="5">
    <location>
        <begin position="219"/>
        <end position="377"/>
    </location>
</feature>
<feature type="active site" description="Proton acceptor" evidence="4">
    <location>
        <position position="307"/>
    </location>
</feature>
<reference evidence="6 7" key="1">
    <citation type="submission" date="2023-08" db="EMBL/GenBank/DDBJ databases">
        <title>Black Yeasts Isolated from many extreme environments.</title>
        <authorList>
            <person name="Coleine C."/>
            <person name="Stajich J.E."/>
            <person name="Selbmann L."/>
        </authorList>
    </citation>
    <scope>NUCLEOTIDE SEQUENCE [LARGE SCALE GENOMIC DNA]</scope>
    <source>
        <strain evidence="6 7">CCFEE 5935</strain>
    </source>
</reference>
<dbReference type="Gene3D" id="3.40.50.150">
    <property type="entry name" value="Vaccinia Virus protein VP39"/>
    <property type="match status" value="1"/>
</dbReference>
<dbReference type="AlphaFoldDB" id="A0AAV9PP37"/>
<dbReference type="InterPro" id="IPR036390">
    <property type="entry name" value="WH_DNA-bd_sf"/>
</dbReference>
<keyword evidence="1" id="KW-0489">Methyltransferase</keyword>
<keyword evidence="3" id="KW-0949">S-adenosyl-L-methionine</keyword>
<evidence type="ECO:0000256" key="2">
    <source>
        <dbReference type="ARBA" id="ARBA00022679"/>
    </source>
</evidence>
<gene>
    <name evidence="6" type="ORF">LTR77_000959</name>
</gene>
<name>A0AAV9PP37_9PEZI</name>
<evidence type="ECO:0000256" key="1">
    <source>
        <dbReference type="ARBA" id="ARBA00022603"/>
    </source>
</evidence>
<dbReference type="InterPro" id="IPR001077">
    <property type="entry name" value="COMT_C"/>
</dbReference>
<dbReference type="Pfam" id="PF00891">
    <property type="entry name" value="Methyltransf_2"/>
    <property type="match status" value="1"/>
</dbReference>
<dbReference type="PANTHER" id="PTHR43712:SF1">
    <property type="entry name" value="HYPOTHETICAL O-METHYLTRANSFERASE (EUROFUNG)-RELATED"/>
    <property type="match status" value="1"/>
</dbReference>
<dbReference type="InterPro" id="IPR036388">
    <property type="entry name" value="WH-like_DNA-bd_sf"/>
</dbReference>
<dbReference type="RefSeq" id="XP_064664457.1">
    <property type="nucleotide sequence ID" value="XM_064798223.1"/>
</dbReference>
<sequence length="399" mass="43950">MDMSDLISILNQAAHDPPKDAESRKQLHDAARKLMFAAEGHHELMHRVLFSQIPLTVSKVAADIDVFRVLSSQPGEQHTTEKLAQATSADGILLLRILRGLAAHGLIGETSDGSWYANAATEVFATEMIKDGIDQNQMTLGPCHQALPTFLRETKYRNPTNNTHIPFNVAFNTCEPVFTWLQHHPANLKAMIGTMPAQRSGQANWFAEPTIFNPADFTLSQSDMEAGRVLMVDVGGGGGQQSLALRTARPQLGGKVLVQDLPWVVSSLDSAQAQRLKDHEIEVQTADFTQPQAVEGAKVYYMRNILHDWPDAECLVILRHLRQAMSDDSVVVIDEMVVRKGASSHKQVNYDICMMAVLASMERTEEQWGVLLGEAGLRVREAREYDAGSGDSVVFAAKA</sequence>
<dbReference type="PROSITE" id="PS51683">
    <property type="entry name" value="SAM_OMT_II"/>
    <property type="match status" value="1"/>
</dbReference>
<evidence type="ECO:0000259" key="5">
    <source>
        <dbReference type="Pfam" id="PF00891"/>
    </source>
</evidence>
<dbReference type="PANTHER" id="PTHR43712">
    <property type="entry name" value="PUTATIVE (AFU_ORTHOLOGUE AFUA_4G14580)-RELATED"/>
    <property type="match status" value="1"/>
</dbReference>
<evidence type="ECO:0000256" key="3">
    <source>
        <dbReference type="ARBA" id="ARBA00022691"/>
    </source>
</evidence>
<proteinExistence type="predicted"/>
<keyword evidence="2" id="KW-0808">Transferase</keyword>
<dbReference type="GeneID" id="89922308"/>
<evidence type="ECO:0000313" key="6">
    <source>
        <dbReference type="EMBL" id="KAK5175819.1"/>
    </source>
</evidence>
<comment type="caution">
    <text evidence="6">The sequence shown here is derived from an EMBL/GenBank/DDBJ whole genome shotgun (WGS) entry which is preliminary data.</text>
</comment>
<dbReference type="SUPFAM" id="SSF53335">
    <property type="entry name" value="S-adenosyl-L-methionine-dependent methyltransferases"/>
    <property type="match status" value="1"/>
</dbReference>
<dbReference type="EMBL" id="JAVRRT010000001">
    <property type="protein sequence ID" value="KAK5175819.1"/>
    <property type="molecule type" value="Genomic_DNA"/>
</dbReference>
<dbReference type="InterPro" id="IPR016461">
    <property type="entry name" value="COMT-like"/>
</dbReference>
<keyword evidence="7" id="KW-1185">Reference proteome</keyword>